<name>A0A919TLQ1_9ACTN</name>
<comment type="caution">
    <text evidence="1">The sequence shown here is derived from an EMBL/GenBank/DDBJ whole genome shotgun (WGS) entry which is preliminary data.</text>
</comment>
<organism evidence="1 2">
    <name type="scientific">Actinoplanes siamensis</name>
    <dbReference type="NCBI Taxonomy" id="1223317"/>
    <lineage>
        <taxon>Bacteria</taxon>
        <taxon>Bacillati</taxon>
        <taxon>Actinomycetota</taxon>
        <taxon>Actinomycetes</taxon>
        <taxon>Micromonosporales</taxon>
        <taxon>Micromonosporaceae</taxon>
        <taxon>Actinoplanes</taxon>
    </lineage>
</organism>
<sequence>MADTDQPTAADLVRGLARRGLLTRYARTAPESERRRLRAGAFEIVFPLVFRRVRRPIERRRGHHLCATGLQRLAPDCLDQFHDDVDAVLHDLFAHADVPIENLEGWLTMRIPRATVDGYRRRRGGRGALQRPRVPGWLATELGGDRWLTELATSILDWAGAETTAGTSLWPVSSWTERRAAITGDHAAGESPVPGEIELVLAAMRRRPTWYDKFVERPLGRKRAPVHLPPRTAPGARAEPQALAPVERYEKDDALLLELADRAITLIRRRVGAGESPHAAVSDVLGTVFGELPASYDLDRSPGDGLAGPERVLALIDDPERLNHIVATVVGMLRRPSER</sequence>
<gene>
    <name evidence="1" type="ORF">Asi03nite_43850</name>
</gene>
<reference evidence="1" key="1">
    <citation type="submission" date="2021-01" db="EMBL/GenBank/DDBJ databases">
        <title>Whole genome shotgun sequence of Actinoplanes siamensis NBRC 109076.</title>
        <authorList>
            <person name="Komaki H."/>
            <person name="Tamura T."/>
        </authorList>
    </citation>
    <scope>NUCLEOTIDE SEQUENCE</scope>
    <source>
        <strain evidence="1">NBRC 109076</strain>
    </source>
</reference>
<dbReference type="EMBL" id="BOMW01000041">
    <property type="protein sequence ID" value="GIF06847.1"/>
    <property type="molecule type" value="Genomic_DNA"/>
</dbReference>
<proteinExistence type="predicted"/>
<protein>
    <submittedName>
        <fullName evidence="1">Uncharacterized protein</fullName>
    </submittedName>
</protein>
<evidence type="ECO:0000313" key="2">
    <source>
        <dbReference type="Proteomes" id="UP000629619"/>
    </source>
</evidence>
<accession>A0A919TLQ1</accession>
<dbReference type="Proteomes" id="UP000629619">
    <property type="component" value="Unassembled WGS sequence"/>
</dbReference>
<dbReference type="AlphaFoldDB" id="A0A919TLQ1"/>
<keyword evidence="2" id="KW-1185">Reference proteome</keyword>
<evidence type="ECO:0000313" key="1">
    <source>
        <dbReference type="EMBL" id="GIF06847.1"/>
    </source>
</evidence>
<dbReference type="RefSeq" id="WP_203682277.1">
    <property type="nucleotide sequence ID" value="NZ_BOMW01000041.1"/>
</dbReference>